<keyword evidence="2" id="KW-1185">Reference proteome</keyword>
<dbReference type="EMBL" id="CAKMRJ010005523">
    <property type="protein sequence ID" value="CAH1444071.1"/>
    <property type="molecule type" value="Genomic_DNA"/>
</dbReference>
<organism evidence="1 2">
    <name type="scientific">Lactuca virosa</name>
    <dbReference type="NCBI Taxonomy" id="75947"/>
    <lineage>
        <taxon>Eukaryota</taxon>
        <taxon>Viridiplantae</taxon>
        <taxon>Streptophyta</taxon>
        <taxon>Embryophyta</taxon>
        <taxon>Tracheophyta</taxon>
        <taxon>Spermatophyta</taxon>
        <taxon>Magnoliopsida</taxon>
        <taxon>eudicotyledons</taxon>
        <taxon>Gunneridae</taxon>
        <taxon>Pentapetalae</taxon>
        <taxon>asterids</taxon>
        <taxon>campanulids</taxon>
        <taxon>Asterales</taxon>
        <taxon>Asteraceae</taxon>
        <taxon>Cichorioideae</taxon>
        <taxon>Cichorieae</taxon>
        <taxon>Lactucinae</taxon>
        <taxon>Lactuca</taxon>
    </lineage>
</organism>
<evidence type="ECO:0000313" key="1">
    <source>
        <dbReference type="EMBL" id="CAH1444071.1"/>
    </source>
</evidence>
<protein>
    <submittedName>
        <fullName evidence="1">Uncharacterized protein</fullName>
    </submittedName>
</protein>
<reference evidence="1 2" key="1">
    <citation type="submission" date="2022-01" db="EMBL/GenBank/DDBJ databases">
        <authorList>
            <person name="Xiong W."/>
            <person name="Schranz E."/>
        </authorList>
    </citation>
    <scope>NUCLEOTIDE SEQUENCE [LARGE SCALE GENOMIC DNA]</scope>
</reference>
<evidence type="ECO:0000313" key="2">
    <source>
        <dbReference type="Proteomes" id="UP001157418"/>
    </source>
</evidence>
<dbReference type="Proteomes" id="UP001157418">
    <property type="component" value="Unassembled WGS sequence"/>
</dbReference>
<accession>A0AAU9P1C0</accession>
<proteinExistence type="predicted"/>
<gene>
    <name evidence="1" type="ORF">LVIROSA_LOCUS29937</name>
</gene>
<name>A0AAU9P1C0_9ASTR</name>
<comment type="caution">
    <text evidence="1">The sequence shown here is derived from an EMBL/GenBank/DDBJ whole genome shotgun (WGS) entry which is preliminary data.</text>
</comment>
<dbReference type="AlphaFoldDB" id="A0AAU9P1C0"/>
<sequence length="171" mass="19818">MIDYLSRVEKFFWDTYENEELINNGSNVSILDQTLRLLDLVESKGKDTINLEISTSEELKQLLHFDETINVIKETSDKETYVYISEEEVESLSSNIEPNFRMNNTQPQFDQPGEYSFQGERRKIPKTEQGHRTGSMLDFSTGNPNQFGTNILNIDNIEQIQKKLSTNGLRK</sequence>